<feature type="region of interest" description="Disordered" evidence="1">
    <location>
        <begin position="239"/>
        <end position="262"/>
    </location>
</feature>
<keyword evidence="2" id="KW-0812">Transmembrane</keyword>
<sequence length="438" mass="45922">MFSVKLLVAAAVAACSGVLVRPTQAVVLGARQDLSADLRGPALPLSALLPRPPPTVTVTTQLSVTVSVSTSSPRLPLTTDSASTTPLSTPLPPPPPGSSPPEDTTAGSGVQTGADTRVNDMPTLTGTSPTATDSSRDTGSRDSSSSGTGSNRTLVITLSTVLSVVGLLLILGTVFACRKYRKGRFPFARGVSPIDDDEIATWKVPRTEKTPLTGDGAAGGVGFGATAGMVAMVGAAAGRQSESERISHSKNPSTSSFRKPPSVIVYSNPHSQGSYRQSTENSPWSFVSHDSGHAVTPPYKMSFEKVLPPPPVQAKAPNARVGLTDESIPGDEPFVPSPKRQTSRLSKLPPGASSHRRHLRTRSSRSSTRSFGDYAYGPELDFAQRHSHDYVPRSYGHSRVYSSSSIPPRLSFSDESVFSGGLSPRPLLAGQEIGRAIG</sequence>
<feature type="region of interest" description="Disordered" evidence="1">
    <location>
        <begin position="322"/>
        <end position="371"/>
    </location>
</feature>
<organism evidence="4 5">
    <name type="scientific">Echria macrotheca</name>
    <dbReference type="NCBI Taxonomy" id="438768"/>
    <lineage>
        <taxon>Eukaryota</taxon>
        <taxon>Fungi</taxon>
        <taxon>Dikarya</taxon>
        <taxon>Ascomycota</taxon>
        <taxon>Pezizomycotina</taxon>
        <taxon>Sordariomycetes</taxon>
        <taxon>Sordariomycetidae</taxon>
        <taxon>Sordariales</taxon>
        <taxon>Schizotheciaceae</taxon>
        <taxon>Echria</taxon>
    </lineage>
</organism>
<feature type="compositionally biased region" description="Low complexity" evidence="1">
    <location>
        <begin position="141"/>
        <end position="151"/>
    </location>
</feature>
<feature type="region of interest" description="Disordered" evidence="1">
    <location>
        <begin position="66"/>
        <end position="151"/>
    </location>
</feature>
<keyword evidence="2" id="KW-0472">Membrane</keyword>
<evidence type="ECO:0000313" key="4">
    <source>
        <dbReference type="EMBL" id="KAK1757467.1"/>
    </source>
</evidence>
<dbReference type="AlphaFoldDB" id="A0AAJ0F814"/>
<evidence type="ECO:0000256" key="3">
    <source>
        <dbReference type="SAM" id="SignalP"/>
    </source>
</evidence>
<evidence type="ECO:0000313" key="5">
    <source>
        <dbReference type="Proteomes" id="UP001239445"/>
    </source>
</evidence>
<gene>
    <name evidence="4" type="ORF">QBC47DRAFT_156952</name>
</gene>
<keyword evidence="5" id="KW-1185">Reference proteome</keyword>
<feature type="chain" id="PRO_5042463167" description="Transmembrane protein" evidence="3">
    <location>
        <begin position="26"/>
        <end position="438"/>
    </location>
</feature>
<accession>A0AAJ0F814</accession>
<feature type="compositionally biased region" description="Basic residues" evidence="1">
    <location>
        <begin position="354"/>
        <end position="363"/>
    </location>
</feature>
<evidence type="ECO:0008006" key="6">
    <source>
        <dbReference type="Google" id="ProtNLM"/>
    </source>
</evidence>
<feature type="compositionally biased region" description="Low complexity" evidence="1">
    <location>
        <begin position="66"/>
        <end position="88"/>
    </location>
</feature>
<feature type="compositionally biased region" description="Pro residues" evidence="1">
    <location>
        <begin position="89"/>
        <end position="99"/>
    </location>
</feature>
<reference evidence="4" key="1">
    <citation type="submission" date="2023-06" db="EMBL/GenBank/DDBJ databases">
        <title>Genome-scale phylogeny and comparative genomics of the fungal order Sordariales.</title>
        <authorList>
            <consortium name="Lawrence Berkeley National Laboratory"/>
            <person name="Hensen N."/>
            <person name="Bonometti L."/>
            <person name="Westerberg I."/>
            <person name="Brannstrom I.O."/>
            <person name="Guillou S."/>
            <person name="Cros-Aarteil S."/>
            <person name="Calhoun S."/>
            <person name="Haridas S."/>
            <person name="Kuo A."/>
            <person name="Mondo S."/>
            <person name="Pangilinan J."/>
            <person name="Riley R."/>
            <person name="Labutti K."/>
            <person name="Andreopoulos B."/>
            <person name="Lipzen A."/>
            <person name="Chen C."/>
            <person name="Yanf M."/>
            <person name="Daum C."/>
            <person name="Ng V."/>
            <person name="Clum A."/>
            <person name="Steindorff A."/>
            <person name="Ohm R."/>
            <person name="Martin F."/>
            <person name="Silar P."/>
            <person name="Natvig D."/>
            <person name="Lalanne C."/>
            <person name="Gautier V."/>
            <person name="Ament-Velasquez S.L."/>
            <person name="Kruys A."/>
            <person name="Hutchinson M.I."/>
            <person name="Powell A.J."/>
            <person name="Barry K."/>
            <person name="Miller A.N."/>
            <person name="Grigoriev I.V."/>
            <person name="Debuchy R."/>
            <person name="Gladieux P."/>
            <person name="Thoren M.H."/>
            <person name="Johannesson H."/>
        </authorList>
    </citation>
    <scope>NUCLEOTIDE SEQUENCE</scope>
    <source>
        <strain evidence="4">PSN4</strain>
    </source>
</reference>
<keyword evidence="3" id="KW-0732">Signal</keyword>
<feature type="transmembrane region" description="Helical" evidence="2">
    <location>
        <begin position="154"/>
        <end position="177"/>
    </location>
</feature>
<keyword evidence="2" id="KW-1133">Transmembrane helix</keyword>
<name>A0AAJ0F814_9PEZI</name>
<feature type="signal peptide" evidence="3">
    <location>
        <begin position="1"/>
        <end position="25"/>
    </location>
</feature>
<feature type="compositionally biased region" description="Polar residues" evidence="1">
    <location>
        <begin position="105"/>
        <end position="114"/>
    </location>
</feature>
<feature type="compositionally biased region" description="Polar residues" evidence="1">
    <location>
        <begin position="122"/>
        <end position="131"/>
    </location>
</feature>
<evidence type="ECO:0000256" key="2">
    <source>
        <dbReference type="SAM" id="Phobius"/>
    </source>
</evidence>
<proteinExistence type="predicted"/>
<protein>
    <recommendedName>
        <fullName evidence="6">Transmembrane protein</fullName>
    </recommendedName>
</protein>
<dbReference type="Proteomes" id="UP001239445">
    <property type="component" value="Unassembled WGS sequence"/>
</dbReference>
<dbReference type="EMBL" id="MU839830">
    <property type="protein sequence ID" value="KAK1757467.1"/>
    <property type="molecule type" value="Genomic_DNA"/>
</dbReference>
<evidence type="ECO:0000256" key="1">
    <source>
        <dbReference type="SAM" id="MobiDB-lite"/>
    </source>
</evidence>
<comment type="caution">
    <text evidence="4">The sequence shown here is derived from an EMBL/GenBank/DDBJ whole genome shotgun (WGS) entry which is preliminary data.</text>
</comment>